<sequence length="396" mass="44733">MPSTSILPLEIEQTILDLLAEDDQHHSALKACSLACQAFLPTCRKHIFKIIVIKDHNAEAFERLVHKRPEIADYIRDLDYTIGATGLTSLASIQESLKRISKLQFLAIRRSHVSLMPEFDWNNNPIRPALLHLLHLPTLVHFKVTNFSNFILSDLAPCVNLKYLHIDLHTSGAAETTFPESLPARPIQLNGFTAEWRSVALVTQLFRARLPDGQPLIDFGSLSKIKVTLESSHEGEALQELFRGCRNLAEVDISFWECWDVTPSLADMLGPSMQTLKHLIVNTEVEDVRQDPLFGIPSELEKMRTQNVIESVTIGVMVGTDPDFHQGDDWGRLDEALTTTGWFSLKRVSLNILIVRYSSRDNDLDVALRKFLETQFPRLSTSNSVLFELKVTITSI</sequence>
<dbReference type="OrthoDB" id="2745898at2759"/>
<evidence type="ECO:0000313" key="1">
    <source>
        <dbReference type="EMBL" id="KIM43732.1"/>
    </source>
</evidence>
<protein>
    <recommendedName>
        <fullName evidence="3">F-box domain-containing protein</fullName>
    </recommendedName>
</protein>
<dbReference type="AlphaFoldDB" id="A0A0C2YRT4"/>
<name>A0A0C2YRT4_HEBCY</name>
<proteinExistence type="predicted"/>
<dbReference type="InterPro" id="IPR032675">
    <property type="entry name" value="LRR_dom_sf"/>
</dbReference>
<gene>
    <name evidence="1" type="ORF">M413DRAFT_387613</name>
</gene>
<dbReference type="SUPFAM" id="SSF52047">
    <property type="entry name" value="RNI-like"/>
    <property type="match status" value="1"/>
</dbReference>
<dbReference type="Proteomes" id="UP000053424">
    <property type="component" value="Unassembled WGS sequence"/>
</dbReference>
<dbReference type="HOGENOM" id="CLU_035624_0_0_1"/>
<reference evidence="2" key="2">
    <citation type="submission" date="2015-01" db="EMBL/GenBank/DDBJ databases">
        <title>Evolutionary Origins and Diversification of the Mycorrhizal Mutualists.</title>
        <authorList>
            <consortium name="DOE Joint Genome Institute"/>
            <consortium name="Mycorrhizal Genomics Consortium"/>
            <person name="Kohler A."/>
            <person name="Kuo A."/>
            <person name="Nagy L.G."/>
            <person name="Floudas D."/>
            <person name="Copeland A."/>
            <person name="Barry K.W."/>
            <person name="Cichocki N."/>
            <person name="Veneault-Fourrey C."/>
            <person name="LaButti K."/>
            <person name="Lindquist E.A."/>
            <person name="Lipzen A."/>
            <person name="Lundell T."/>
            <person name="Morin E."/>
            <person name="Murat C."/>
            <person name="Riley R."/>
            <person name="Ohm R."/>
            <person name="Sun H."/>
            <person name="Tunlid A."/>
            <person name="Henrissat B."/>
            <person name="Grigoriev I.V."/>
            <person name="Hibbett D.S."/>
            <person name="Martin F."/>
        </authorList>
    </citation>
    <scope>NUCLEOTIDE SEQUENCE [LARGE SCALE GENOMIC DNA]</scope>
    <source>
        <strain evidence="2">h7</strain>
    </source>
</reference>
<reference evidence="1 2" key="1">
    <citation type="submission" date="2014-04" db="EMBL/GenBank/DDBJ databases">
        <authorList>
            <consortium name="DOE Joint Genome Institute"/>
            <person name="Kuo A."/>
            <person name="Gay G."/>
            <person name="Dore J."/>
            <person name="Kohler A."/>
            <person name="Nagy L.G."/>
            <person name="Floudas D."/>
            <person name="Copeland A."/>
            <person name="Barry K.W."/>
            <person name="Cichocki N."/>
            <person name="Veneault-Fourrey C."/>
            <person name="LaButti K."/>
            <person name="Lindquist E.A."/>
            <person name="Lipzen A."/>
            <person name="Lundell T."/>
            <person name="Morin E."/>
            <person name="Murat C."/>
            <person name="Sun H."/>
            <person name="Tunlid A."/>
            <person name="Henrissat B."/>
            <person name="Grigoriev I.V."/>
            <person name="Hibbett D.S."/>
            <person name="Martin F."/>
            <person name="Nordberg H.P."/>
            <person name="Cantor M.N."/>
            <person name="Hua S.X."/>
        </authorList>
    </citation>
    <scope>NUCLEOTIDE SEQUENCE [LARGE SCALE GENOMIC DNA]</scope>
    <source>
        <strain evidence="2">h7</strain>
    </source>
</reference>
<dbReference type="Gene3D" id="3.80.10.10">
    <property type="entry name" value="Ribonuclease Inhibitor"/>
    <property type="match status" value="1"/>
</dbReference>
<evidence type="ECO:0000313" key="2">
    <source>
        <dbReference type="Proteomes" id="UP000053424"/>
    </source>
</evidence>
<organism evidence="1 2">
    <name type="scientific">Hebeloma cylindrosporum</name>
    <dbReference type="NCBI Taxonomy" id="76867"/>
    <lineage>
        <taxon>Eukaryota</taxon>
        <taxon>Fungi</taxon>
        <taxon>Dikarya</taxon>
        <taxon>Basidiomycota</taxon>
        <taxon>Agaricomycotina</taxon>
        <taxon>Agaricomycetes</taxon>
        <taxon>Agaricomycetidae</taxon>
        <taxon>Agaricales</taxon>
        <taxon>Agaricineae</taxon>
        <taxon>Hymenogastraceae</taxon>
        <taxon>Hebeloma</taxon>
    </lineage>
</organism>
<accession>A0A0C2YRT4</accession>
<evidence type="ECO:0008006" key="3">
    <source>
        <dbReference type="Google" id="ProtNLM"/>
    </source>
</evidence>
<dbReference type="EMBL" id="KN831775">
    <property type="protein sequence ID" value="KIM43732.1"/>
    <property type="molecule type" value="Genomic_DNA"/>
</dbReference>
<keyword evidence="2" id="KW-1185">Reference proteome</keyword>